<dbReference type="PANTHER" id="PTHR46382">
    <property type="entry name" value="PHOSPHATIDATE CYTIDYLYLTRANSFERASE"/>
    <property type="match status" value="1"/>
</dbReference>
<keyword evidence="13 19" id="KW-1133">Transmembrane helix</keyword>
<comment type="pathway">
    <text evidence="4">Lipid metabolism.</text>
</comment>
<evidence type="ECO:0000256" key="18">
    <source>
        <dbReference type="RuleBase" id="RU003938"/>
    </source>
</evidence>
<keyword evidence="11 18" id="KW-0812">Transmembrane</keyword>
<evidence type="ECO:0000313" key="20">
    <source>
        <dbReference type="EMBL" id="GAA2172632.1"/>
    </source>
</evidence>
<dbReference type="RefSeq" id="WP_344341368.1">
    <property type="nucleotide sequence ID" value="NZ_BAAAQT010000005.1"/>
</dbReference>
<keyword evidence="8" id="KW-1003">Cell membrane</keyword>
<evidence type="ECO:0000256" key="15">
    <source>
        <dbReference type="ARBA" id="ARBA00023136"/>
    </source>
</evidence>
<feature type="transmembrane region" description="Helical" evidence="19">
    <location>
        <begin position="242"/>
        <end position="262"/>
    </location>
</feature>
<feature type="transmembrane region" description="Helical" evidence="19">
    <location>
        <begin position="214"/>
        <end position="236"/>
    </location>
</feature>
<evidence type="ECO:0000256" key="12">
    <source>
        <dbReference type="ARBA" id="ARBA00022695"/>
    </source>
</evidence>
<keyword evidence="16" id="KW-0594">Phospholipid biosynthesis</keyword>
<evidence type="ECO:0000256" key="4">
    <source>
        <dbReference type="ARBA" id="ARBA00005189"/>
    </source>
</evidence>
<dbReference type="PROSITE" id="PS01315">
    <property type="entry name" value="CDS"/>
    <property type="match status" value="1"/>
</dbReference>
<keyword evidence="10 18" id="KW-0808">Transferase</keyword>
<dbReference type="EMBL" id="BAAAQT010000005">
    <property type="protein sequence ID" value="GAA2172632.1"/>
    <property type="molecule type" value="Genomic_DNA"/>
</dbReference>
<keyword evidence="21" id="KW-1185">Reference proteome</keyword>
<sequence>MAERDPRRIEAQIQAQIHAAREQIEAANERASTRAGRNLPVAIGLGVVLGVTLLASLLLFKGVYVLFCSVLVAFTLYELASALRFAGRDVPRLPLVVLGVALQVATWFLGAEGLWYGALVAIVVVALYRLVEAAVVPSTRTGARAIATDISAGAFCIAYCGVLGAFSVLLTAQPGGELWTLGFLGLAIVNDTGALAAGVLLGKTKLAPRISPGKTWEGFGGAAVLVVAAAIVMGVLMLDVPFWYGAIIGVAILATATIGDLAESLIKRDLGIKDIGTFLPGHGGFLDRLDSSLPSAVVMYALYEISRLASL</sequence>
<name>A0ABP5MFE5_9MICO</name>
<keyword evidence="14" id="KW-0443">Lipid metabolism</keyword>
<feature type="transmembrane region" description="Helical" evidence="19">
    <location>
        <begin position="64"/>
        <end position="83"/>
    </location>
</feature>
<evidence type="ECO:0000256" key="16">
    <source>
        <dbReference type="ARBA" id="ARBA00023209"/>
    </source>
</evidence>
<evidence type="ECO:0000256" key="10">
    <source>
        <dbReference type="ARBA" id="ARBA00022679"/>
    </source>
</evidence>
<evidence type="ECO:0000256" key="7">
    <source>
        <dbReference type="ARBA" id="ARBA00019373"/>
    </source>
</evidence>
<feature type="transmembrane region" description="Helical" evidence="19">
    <location>
        <begin position="152"/>
        <end position="172"/>
    </location>
</feature>
<evidence type="ECO:0000256" key="11">
    <source>
        <dbReference type="ARBA" id="ARBA00022692"/>
    </source>
</evidence>
<comment type="pathway">
    <text evidence="3 18">Phospholipid metabolism; CDP-diacylglycerol biosynthesis; CDP-diacylglycerol from sn-glycerol 3-phosphate: step 3/3.</text>
</comment>
<comment type="caution">
    <text evidence="20">The sequence shown here is derived from an EMBL/GenBank/DDBJ whole genome shotgun (WGS) entry which is preliminary data.</text>
</comment>
<dbReference type="EC" id="2.7.7.41" evidence="6 18"/>
<comment type="similarity">
    <text evidence="5 18">Belongs to the CDS family.</text>
</comment>
<feature type="transmembrane region" description="Helical" evidence="19">
    <location>
        <begin position="178"/>
        <end position="202"/>
    </location>
</feature>
<comment type="catalytic activity">
    <reaction evidence="1 18">
        <text>a 1,2-diacyl-sn-glycero-3-phosphate + CTP + H(+) = a CDP-1,2-diacyl-sn-glycerol + diphosphate</text>
        <dbReference type="Rhea" id="RHEA:16229"/>
        <dbReference type="ChEBI" id="CHEBI:15378"/>
        <dbReference type="ChEBI" id="CHEBI:33019"/>
        <dbReference type="ChEBI" id="CHEBI:37563"/>
        <dbReference type="ChEBI" id="CHEBI:58332"/>
        <dbReference type="ChEBI" id="CHEBI:58608"/>
        <dbReference type="EC" id="2.7.7.41"/>
    </reaction>
</comment>
<feature type="transmembrane region" description="Helical" evidence="19">
    <location>
        <begin position="90"/>
        <end position="108"/>
    </location>
</feature>
<protein>
    <recommendedName>
        <fullName evidence="7 18">Phosphatidate cytidylyltransferase</fullName>
        <ecNumber evidence="6 18">2.7.7.41</ecNumber>
    </recommendedName>
</protein>
<evidence type="ECO:0000313" key="21">
    <source>
        <dbReference type="Proteomes" id="UP001501599"/>
    </source>
</evidence>
<evidence type="ECO:0000256" key="9">
    <source>
        <dbReference type="ARBA" id="ARBA00022516"/>
    </source>
</evidence>
<feature type="transmembrane region" description="Helical" evidence="19">
    <location>
        <begin position="114"/>
        <end position="131"/>
    </location>
</feature>
<evidence type="ECO:0000256" key="17">
    <source>
        <dbReference type="ARBA" id="ARBA00023264"/>
    </source>
</evidence>
<organism evidence="20 21">
    <name type="scientific">Agrococcus versicolor</name>
    <dbReference type="NCBI Taxonomy" id="501482"/>
    <lineage>
        <taxon>Bacteria</taxon>
        <taxon>Bacillati</taxon>
        <taxon>Actinomycetota</taxon>
        <taxon>Actinomycetes</taxon>
        <taxon>Micrococcales</taxon>
        <taxon>Microbacteriaceae</taxon>
        <taxon>Agrococcus</taxon>
    </lineage>
</organism>
<dbReference type="InterPro" id="IPR000374">
    <property type="entry name" value="PC_trans"/>
</dbReference>
<accession>A0ABP5MFE5</accession>
<keyword evidence="9" id="KW-0444">Lipid biosynthesis</keyword>
<evidence type="ECO:0000256" key="6">
    <source>
        <dbReference type="ARBA" id="ARBA00012487"/>
    </source>
</evidence>
<comment type="subcellular location">
    <subcellularLocation>
        <location evidence="2">Cell membrane</location>
        <topology evidence="2">Multi-pass membrane protein</topology>
    </subcellularLocation>
</comment>
<evidence type="ECO:0000256" key="1">
    <source>
        <dbReference type="ARBA" id="ARBA00001698"/>
    </source>
</evidence>
<evidence type="ECO:0000256" key="8">
    <source>
        <dbReference type="ARBA" id="ARBA00022475"/>
    </source>
</evidence>
<proteinExistence type="inferred from homology"/>
<evidence type="ECO:0000256" key="14">
    <source>
        <dbReference type="ARBA" id="ARBA00023098"/>
    </source>
</evidence>
<keyword evidence="15 19" id="KW-0472">Membrane</keyword>
<dbReference type="PANTHER" id="PTHR46382:SF1">
    <property type="entry name" value="PHOSPHATIDATE CYTIDYLYLTRANSFERASE"/>
    <property type="match status" value="1"/>
</dbReference>
<dbReference type="Proteomes" id="UP001501599">
    <property type="component" value="Unassembled WGS sequence"/>
</dbReference>
<gene>
    <name evidence="20" type="ORF">GCM10009846_11360</name>
</gene>
<evidence type="ECO:0000256" key="2">
    <source>
        <dbReference type="ARBA" id="ARBA00004651"/>
    </source>
</evidence>
<evidence type="ECO:0000256" key="5">
    <source>
        <dbReference type="ARBA" id="ARBA00010185"/>
    </source>
</evidence>
<evidence type="ECO:0000256" key="19">
    <source>
        <dbReference type="SAM" id="Phobius"/>
    </source>
</evidence>
<feature type="transmembrane region" description="Helical" evidence="19">
    <location>
        <begin position="39"/>
        <end position="58"/>
    </location>
</feature>
<reference evidence="21" key="1">
    <citation type="journal article" date="2019" name="Int. J. Syst. Evol. Microbiol.">
        <title>The Global Catalogue of Microorganisms (GCM) 10K type strain sequencing project: providing services to taxonomists for standard genome sequencing and annotation.</title>
        <authorList>
            <consortium name="The Broad Institute Genomics Platform"/>
            <consortium name="The Broad Institute Genome Sequencing Center for Infectious Disease"/>
            <person name="Wu L."/>
            <person name="Ma J."/>
        </authorList>
    </citation>
    <scope>NUCLEOTIDE SEQUENCE [LARGE SCALE GENOMIC DNA]</scope>
    <source>
        <strain evidence="21">JCM 16026</strain>
    </source>
</reference>
<dbReference type="Pfam" id="PF01148">
    <property type="entry name" value="CTP_transf_1"/>
    <property type="match status" value="1"/>
</dbReference>
<evidence type="ECO:0000256" key="3">
    <source>
        <dbReference type="ARBA" id="ARBA00005119"/>
    </source>
</evidence>
<keyword evidence="12 18" id="KW-0548">Nucleotidyltransferase</keyword>
<keyword evidence="17" id="KW-1208">Phospholipid metabolism</keyword>
<evidence type="ECO:0000256" key="13">
    <source>
        <dbReference type="ARBA" id="ARBA00022989"/>
    </source>
</evidence>